<organism evidence="1">
    <name type="scientific">Sesamum radiatum</name>
    <name type="common">Black benniseed</name>
    <dbReference type="NCBI Taxonomy" id="300843"/>
    <lineage>
        <taxon>Eukaryota</taxon>
        <taxon>Viridiplantae</taxon>
        <taxon>Streptophyta</taxon>
        <taxon>Embryophyta</taxon>
        <taxon>Tracheophyta</taxon>
        <taxon>Spermatophyta</taxon>
        <taxon>Magnoliopsida</taxon>
        <taxon>eudicotyledons</taxon>
        <taxon>Gunneridae</taxon>
        <taxon>Pentapetalae</taxon>
        <taxon>asterids</taxon>
        <taxon>lamiids</taxon>
        <taxon>Lamiales</taxon>
        <taxon>Pedaliaceae</taxon>
        <taxon>Sesamum</taxon>
    </lineage>
</organism>
<evidence type="ECO:0000313" key="1">
    <source>
        <dbReference type="EMBL" id="KAL0306945.1"/>
    </source>
</evidence>
<comment type="caution">
    <text evidence="1">The sequence shown here is derived from an EMBL/GenBank/DDBJ whole genome shotgun (WGS) entry which is preliminary data.</text>
</comment>
<name>A0AAW2KIX5_SESRA</name>
<dbReference type="AlphaFoldDB" id="A0AAW2KIX5"/>
<proteinExistence type="predicted"/>
<reference evidence="1" key="1">
    <citation type="submission" date="2020-06" db="EMBL/GenBank/DDBJ databases">
        <authorList>
            <person name="Li T."/>
            <person name="Hu X."/>
            <person name="Zhang T."/>
            <person name="Song X."/>
            <person name="Zhang H."/>
            <person name="Dai N."/>
            <person name="Sheng W."/>
            <person name="Hou X."/>
            <person name="Wei L."/>
        </authorList>
    </citation>
    <scope>NUCLEOTIDE SEQUENCE</scope>
    <source>
        <strain evidence="1">G02</strain>
        <tissue evidence="1">Leaf</tissue>
    </source>
</reference>
<reference evidence="1" key="2">
    <citation type="journal article" date="2024" name="Plant">
        <title>Genomic evolution and insights into agronomic trait innovations of Sesamum species.</title>
        <authorList>
            <person name="Miao H."/>
            <person name="Wang L."/>
            <person name="Qu L."/>
            <person name="Liu H."/>
            <person name="Sun Y."/>
            <person name="Le M."/>
            <person name="Wang Q."/>
            <person name="Wei S."/>
            <person name="Zheng Y."/>
            <person name="Lin W."/>
            <person name="Duan Y."/>
            <person name="Cao H."/>
            <person name="Xiong S."/>
            <person name="Wang X."/>
            <person name="Wei L."/>
            <person name="Li C."/>
            <person name="Ma Q."/>
            <person name="Ju M."/>
            <person name="Zhao R."/>
            <person name="Li G."/>
            <person name="Mu C."/>
            <person name="Tian Q."/>
            <person name="Mei H."/>
            <person name="Zhang T."/>
            <person name="Gao T."/>
            <person name="Zhang H."/>
        </authorList>
    </citation>
    <scope>NUCLEOTIDE SEQUENCE</scope>
    <source>
        <strain evidence="1">G02</strain>
    </source>
</reference>
<protein>
    <submittedName>
        <fullName evidence="1">Uncharacterized protein</fullName>
    </submittedName>
</protein>
<accession>A0AAW2KIX5</accession>
<sequence>MNHLLDFHLPPQSIRRALLKCLKGNSHIGAMALQFTNGHFGSGDYASDREIRRRLSKLKKSSCIQEVTHLMTLTNLLMEVRQTASALLQKQKATWEHSEGAVGESRGETYFAPDDGLIHWPMSENGVLA</sequence>
<dbReference type="EMBL" id="JACGWJ010000028">
    <property type="protein sequence ID" value="KAL0306945.1"/>
    <property type="molecule type" value="Genomic_DNA"/>
</dbReference>
<gene>
    <name evidence="1" type="ORF">Sradi_6111800</name>
</gene>